<name>A0A5P2HEC2_9BURK</name>
<dbReference type="AlphaFoldDB" id="A0A5P2HEC2"/>
<dbReference type="OrthoDB" id="8960249at2"/>
<feature type="compositionally biased region" description="Low complexity" evidence="1">
    <location>
        <begin position="19"/>
        <end position="33"/>
    </location>
</feature>
<dbReference type="EMBL" id="CP044067">
    <property type="protein sequence ID" value="QET05380.1"/>
    <property type="molecule type" value="Genomic_DNA"/>
</dbReference>
<evidence type="ECO:0000313" key="2">
    <source>
        <dbReference type="EMBL" id="QET05380.1"/>
    </source>
</evidence>
<feature type="region of interest" description="Disordered" evidence="1">
    <location>
        <begin position="10"/>
        <end position="42"/>
    </location>
</feature>
<organism evidence="2 3">
    <name type="scientific">Cupriavidus pauculus</name>
    <dbReference type="NCBI Taxonomy" id="82633"/>
    <lineage>
        <taxon>Bacteria</taxon>
        <taxon>Pseudomonadati</taxon>
        <taxon>Pseudomonadota</taxon>
        <taxon>Betaproteobacteria</taxon>
        <taxon>Burkholderiales</taxon>
        <taxon>Burkholderiaceae</taxon>
        <taxon>Cupriavidus</taxon>
    </lineage>
</organism>
<dbReference type="RefSeq" id="WP_150375496.1">
    <property type="nucleotide sequence ID" value="NZ_CP044067.1"/>
</dbReference>
<evidence type="ECO:0000256" key="1">
    <source>
        <dbReference type="SAM" id="MobiDB-lite"/>
    </source>
</evidence>
<accession>A0A5P2HEC2</accession>
<sequence>MSFLNFLKRRKKKARGRTPGAAPASVPGPAARPADTRPVPPIVSMPKSAYDRVYAEVMANVEGLSQDDVAELLLLVKESGSDGLNLGGYFTRGYERFFKNRAWRWREYDEWRETFEKLAAFPSNWTDINYVPTPANRPTHTRLLDLDVVELQHYLTETGVAFDASLQKTQLASMAEHTEGLKTSKLWTRLLKKEDEAVQEAIARRPKVLYDLLMRTIAYRAKSIRDLERAQALGIRKHEVMLVFEADRRFVDLARKKNPDAVPPYYPNDFTQLRPILGNDFEND</sequence>
<protein>
    <submittedName>
        <fullName evidence="2">Uncharacterized protein</fullName>
    </submittedName>
</protein>
<dbReference type="Proteomes" id="UP000322822">
    <property type="component" value="Chromosome 2"/>
</dbReference>
<gene>
    <name evidence="2" type="ORF">FOB72_25540</name>
</gene>
<proteinExistence type="predicted"/>
<reference evidence="2 3" key="1">
    <citation type="submission" date="2019-09" db="EMBL/GenBank/DDBJ databases">
        <title>FDA dAtabase for Regulatory Grade micrObial Sequences (FDA-ARGOS): Supporting development and validation of Infectious Disease Dx tests.</title>
        <authorList>
            <person name="Sciortino C."/>
            <person name="Tallon L."/>
            <person name="Sadzewicz L."/>
            <person name="Vavikolanu K."/>
            <person name="Mehta A."/>
            <person name="Aluvathingal J."/>
            <person name="Nadendla S."/>
            <person name="Nandy P."/>
            <person name="Geyer C."/>
            <person name="Yan Y."/>
            <person name="Sichtig H."/>
        </authorList>
    </citation>
    <scope>NUCLEOTIDE SEQUENCE [LARGE SCALE GENOMIC DNA]</scope>
    <source>
        <strain evidence="2 3">FDAARGOS_664</strain>
    </source>
</reference>
<evidence type="ECO:0000313" key="3">
    <source>
        <dbReference type="Proteomes" id="UP000322822"/>
    </source>
</evidence>